<organism evidence="2 3">
    <name type="scientific">Marssonina brunnea f. sp. multigermtubi (strain MB_m1)</name>
    <name type="common">Marssonina leaf spot fungus</name>
    <dbReference type="NCBI Taxonomy" id="1072389"/>
    <lineage>
        <taxon>Eukaryota</taxon>
        <taxon>Fungi</taxon>
        <taxon>Dikarya</taxon>
        <taxon>Ascomycota</taxon>
        <taxon>Pezizomycotina</taxon>
        <taxon>Leotiomycetes</taxon>
        <taxon>Helotiales</taxon>
        <taxon>Drepanopezizaceae</taxon>
        <taxon>Drepanopeziza</taxon>
    </lineage>
</organism>
<protein>
    <submittedName>
        <fullName evidence="2">Uncharacterized protein</fullName>
    </submittedName>
</protein>
<dbReference type="InParanoid" id="K1XA29"/>
<dbReference type="HOGENOM" id="CLU_462370_0_0_1"/>
<dbReference type="KEGG" id="mbe:MBM_04429"/>
<sequence>MKVALPTYGATTTTFTSTTISLSYGQASFTILYPPPNTLPLQFTTVSSQPNLVATHKPTVLPVLVLTDVVGIAVGPNSVPIATRTLSQTPPPQATNTSATTAAAAGCPGWSCWSISKKALVGTAIGVGALLSADHRHLISNLDVGRQISKFTPGLERLSGEDREAVVRPQSERPQSEMPRSGATSGLPSAAVLPDSYESICSSDMSTLPDIVRPPDTDLPRTSGRYSGAGVAAAGIGRVGAAAAWMVGDQRMKRIPAKRSVGRGGNKVDESKTRMISRANEEVRVAEIERIEEWEEGASESEEDGKMKMILRIEEGGAAMTLEMRTNSKSEEITARDESVSPRPQERSKDKKKEPRKSESGGWHKYLPLLPLVFGLVHTYAEPDGGWEQFIPEEKRKGKGKLKQLAEEQFDKHHKKIPMSFRRHDNATRSKSSDRAYDSTRRRDSNREERDGKRTRSIRPPTYSPAREPFSSTAPEPGSTLSPSPSPPPRRRQSTRDHERRRSGRHGFDGADDDGYVDYARDGDTSSLSRGSRVSVGYKEPVPKNMAFHHHQPVKTPSPLGPGLEHKLRHIPTLLKPPTPPDSDHAISIL</sequence>
<name>K1XA29_MARBU</name>
<keyword evidence="3" id="KW-1185">Reference proteome</keyword>
<proteinExistence type="predicted"/>
<dbReference type="AlphaFoldDB" id="K1XA29"/>
<reference evidence="2 3" key="1">
    <citation type="journal article" date="2012" name="BMC Genomics">
        <title>Sequencing the genome of Marssonina brunnea reveals fungus-poplar co-evolution.</title>
        <authorList>
            <person name="Zhu S."/>
            <person name="Cao Y.-Z."/>
            <person name="Jiang C."/>
            <person name="Tan B.-Y."/>
            <person name="Wang Z."/>
            <person name="Feng S."/>
            <person name="Zhang L."/>
            <person name="Su X.-H."/>
            <person name="Brejova B."/>
            <person name="Vinar T."/>
            <person name="Xu M."/>
            <person name="Wang M.-X."/>
            <person name="Zhang S.-G."/>
            <person name="Huang M.-R."/>
            <person name="Wu R."/>
            <person name="Zhou Y."/>
        </authorList>
    </citation>
    <scope>NUCLEOTIDE SEQUENCE [LARGE SCALE GENOMIC DNA]</scope>
    <source>
        <strain evidence="2 3">MB_m1</strain>
    </source>
</reference>
<feature type="compositionally biased region" description="Basic and acidic residues" evidence="1">
    <location>
        <begin position="422"/>
        <end position="454"/>
    </location>
</feature>
<gene>
    <name evidence="2" type="ORF">MBM_04429</name>
</gene>
<feature type="region of interest" description="Disordered" evidence="1">
    <location>
        <begin position="318"/>
        <end position="362"/>
    </location>
</feature>
<feature type="compositionally biased region" description="Low complexity" evidence="1">
    <location>
        <begin position="526"/>
        <end position="537"/>
    </location>
</feature>
<evidence type="ECO:0000256" key="1">
    <source>
        <dbReference type="SAM" id="MobiDB-lite"/>
    </source>
</evidence>
<feature type="region of interest" description="Disordered" evidence="1">
    <location>
        <begin position="409"/>
        <end position="590"/>
    </location>
</feature>
<evidence type="ECO:0000313" key="2">
    <source>
        <dbReference type="EMBL" id="EKD17568.1"/>
    </source>
</evidence>
<accession>K1XA29</accession>
<dbReference type="EMBL" id="JH921436">
    <property type="protein sequence ID" value="EKD17568.1"/>
    <property type="molecule type" value="Genomic_DNA"/>
</dbReference>
<feature type="region of interest" description="Disordered" evidence="1">
    <location>
        <begin position="159"/>
        <end position="189"/>
    </location>
</feature>
<dbReference type="OrthoDB" id="3563816at2759"/>
<feature type="compositionally biased region" description="Basic and acidic residues" evidence="1">
    <location>
        <begin position="326"/>
        <end position="359"/>
    </location>
</feature>
<dbReference type="Proteomes" id="UP000006753">
    <property type="component" value="Unassembled WGS sequence"/>
</dbReference>
<evidence type="ECO:0000313" key="3">
    <source>
        <dbReference type="Proteomes" id="UP000006753"/>
    </source>
</evidence>
<feature type="compositionally biased region" description="Basic and acidic residues" evidence="1">
    <location>
        <begin position="159"/>
        <end position="175"/>
    </location>
</feature>